<accession>A0A9P4U455</accession>
<evidence type="ECO:0000313" key="1">
    <source>
        <dbReference type="EMBL" id="KAF2436625.1"/>
    </source>
</evidence>
<protein>
    <submittedName>
        <fullName evidence="1">Uncharacterized protein</fullName>
    </submittedName>
</protein>
<dbReference type="AlphaFoldDB" id="A0A9P4U455"/>
<dbReference type="EMBL" id="MU007010">
    <property type="protein sequence ID" value="KAF2436625.1"/>
    <property type="molecule type" value="Genomic_DNA"/>
</dbReference>
<comment type="caution">
    <text evidence="1">The sequence shown here is derived from an EMBL/GenBank/DDBJ whole genome shotgun (WGS) entry which is preliminary data.</text>
</comment>
<organism evidence="1 2">
    <name type="scientific">Tothia fuscella</name>
    <dbReference type="NCBI Taxonomy" id="1048955"/>
    <lineage>
        <taxon>Eukaryota</taxon>
        <taxon>Fungi</taxon>
        <taxon>Dikarya</taxon>
        <taxon>Ascomycota</taxon>
        <taxon>Pezizomycotina</taxon>
        <taxon>Dothideomycetes</taxon>
        <taxon>Pleosporomycetidae</taxon>
        <taxon>Venturiales</taxon>
        <taxon>Cylindrosympodiaceae</taxon>
        <taxon>Tothia</taxon>
    </lineage>
</organism>
<name>A0A9P4U455_9PEZI</name>
<sequence length="165" mass="18740">MNAGVHSESFAQEVQMYTTTKLCELKRCGYILARLEDSCVQLQDLSCCRSLLTSMFWAFTFLVSSGNPRDVQGISAPPRRLGRQWLKNELFIAWHGYLHAHFTDVCPSKCKRIPGTHSVCISDYPALRTRANAFRRRCSDGECHDQQRQSLNCSPCCSKVDETVN</sequence>
<reference evidence="1" key="1">
    <citation type="journal article" date="2020" name="Stud. Mycol.">
        <title>101 Dothideomycetes genomes: a test case for predicting lifestyles and emergence of pathogens.</title>
        <authorList>
            <person name="Haridas S."/>
            <person name="Albert R."/>
            <person name="Binder M."/>
            <person name="Bloem J."/>
            <person name="Labutti K."/>
            <person name="Salamov A."/>
            <person name="Andreopoulos B."/>
            <person name="Baker S."/>
            <person name="Barry K."/>
            <person name="Bills G."/>
            <person name="Bluhm B."/>
            <person name="Cannon C."/>
            <person name="Castanera R."/>
            <person name="Culley D."/>
            <person name="Daum C."/>
            <person name="Ezra D."/>
            <person name="Gonzalez J."/>
            <person name="Henrissat B."/>
            <person name="Kuo A."/>
            <person name="Liang C."/>
            <person name="Lipzen A."/>
            <person name="Lutzoni F."/>
            <person name="Magnuson J."/>
            <person name="Mondo S."/>
            <person name="Nolan M."/>
            <person name="Ohm R."/>
            <person name="Pangilinan J."/>
            <person name="Park H.-J."/>
            <person name="Ramirez L."/>
            <person name="Alfaro M."/>
            <person name="Sun H."/>
            <person name="Tritt A."/>
            <person name="Yoshinaga Y."/>
            <person name="Zwiers L.-H."/>
            <person name="Turgeon B."/>
            <person name="Goodwin S."/>
            <person name="Spatafora J."/>
            <person name="Crous P."/>
            <person name="Grigoriev I."/>
        </authorList>
    </citation>
    <scope>NUCLEOTIDE SEQUENCE</scope>
    <source>
        <strain evidence="1">CBS 130266</strain>
    </source>
</reference>
<dbReference type="Proteomes" id="UP000800235">
    <property type="component" value="Unassembled WGS sequence"/>
</dbReference>
<keyword evidence="2" id="KW-1185">Reference proteome</keyword>
<gene>
    <name evidence="1" type="ORF">EJ08DRAFT_153776</name>
</gene>
<proteinExistence type="predicted"/>
<evidence type="ECO:0000313" key="2">
    <source>
        <dbReference type="Proteomes" id="UP000800235"/>
    </source>
</evidence>